<keyword evidence="2" id="KW-1185">Reference proteome</keyword>
<organism evidence="1 2">
    <name type="scientific">Corticicoccus populi</name>
    <dbReference type="NCBI Taxonomy" id="1812821"/>
    <lineage>
        <taxon>Bacteria</taxon>
        <taxon>Bacillati</taxon>
        <taxon>Bacillota</taxon>
        <taxon>Bacilli</taxon>
        <taxon>Bacillales</taxon>
        <taxon>Staphylococcaceae</taxon>
        <taxon>Corticicoccus</taxon>
    </lineage>
</organism>
<sequence length="451" mass="53926">MNLLNESYTGKYIQDRLKITPKIFSQNVNKLWVLYGLDLTLYQVEAGSKSANYRFNKYEAELLIVLMNGLKTAPFKVTESKMSDEEYRIKNRDNNPDSFIKFIENVVQAIDDIEDQPLKAYIYANKIYDETLEFLSARKKLEDSFSMFIQYTGSLDPIESAKRHRELAYRIDEMIFELLDEGPEPEIIKTKYMNFDLHPNFTDLEQTYKRFEYYKQQDSTNRYNHSTDDQLLDWFIVNTLSKMREGREDEKEIIQKQIKEMKDKKKKAGIPRLIEFSNFWEINDPVSMKIEDEHYENLDKIQDAVNSYNVNLYKTMDYIKKIEIIKDDNMTLENHEYFKPTFNEFYKTFKKMVLLMQVNRTRFIKDGVSPILLDYFMRDTNRVFEIMQNYGIAESSHNQKDVSTIISLYKEFLRITQSFKDNNHIQKSSENITSWNFAYKMLDNLKSLNKK</sequence>
<dbReference type="Pfam" id="PF19504">
    <property type="entry name" value="DUF6038"/>
    <property type="match status" value="1"/>
</dbReference>
<dbReference type="EMBL" id="JBHUOQ010000004">
    <property type="protein sequence ID" value="MFD2831052.1"/>
    <property type="molecule type" value="Genomic_DNA"/>
</dbReference>
<proteinExistence type="predicted"/>
<dbReference type="InterPro" id="IPR046101">
    <property type="entry name" value="DUF6038"/>
</dbReference>
<accession>A0ABW5WXJ1</accession>
<reference evidence="2" key="1">
    <citation type="journal article" date="2019" name="Int. J. Syst. Evol. Microbiol.">
        <title>The Global Catalogue of Microorganisms (GCM) 10K type strain sequencing project: providing services to taxonomists for standard genome sequencing and annotation.</title>
        <authorList>
            <consortium name="The Broad Institute Genomics Platform"/>
            <consortium name="The Broad Institute Genome Sequencing Center for Infectious Disease"/>
            <person name="Wu L."/>
            <person name="Ma J."/>
        </authorList>
    </citation>
    <scope>NUCLEOTIDE SEQUENCE [LARGE SCALE GENOMIC DNA]</scope>
    <source>
        <strain evidence="2">KCTC 33575</strain>
    </source>
</reference>
<name>A0ABW5WXJ1_9STAP</name>
<evidence type="ECO:0000313" key="1">
    <source>
        <dbReference type="EMBL" id="MFD2831052.1"/>
    </source>
</evidence>
<dbReference type="Proteomes" id="UP001597519">
    <property type="component" value="Unassembled WGS sequence"/>
</dbReference>
<protein>
    <submittedName>
        <fullName evidence="1">DUF6038 family protein</fullName>
    </submittedName>
</protein>
<comment type="caution">
    <text evidence="1">The sequence shown here is derived from an EMBL/GenBank/DDBJ whole genome shotgun (WGS) entry which is preliminary data.</text>
</comment>
<gene>
    <name evidence="1" type="ORF">ACFSX4_11310</name>
</gene>
<evidence type="ECO:0000313" key="2">
    <source>
        <dbReference type="Proteomes" id="UP001597519"/>
    </source>
</evidence>
<dbReference type="RefSeq" id="WP_377774668.1">
    <property type="nucleotide sequence ID" value="NZ_JBHUOQ010000004.1"/>
</dbReference>